<dbReference type="EMBL" id="CAJNOT010004864">
    <property type="protein sequence ID" value="CAF1447860.1"/>
    <property type="molecule type" value="Genomic_DNA"/>
</dbReference>
<dbReference type="EMBL" id="CAJOBD010006395">
    <property type="protein sequence ID" value="CAF4059898.1"/>
    <property type="molecule type" value="Genomic_DNA"/>
</dbReference>
<comment type="caution">
    <text evidence="2">The sequence shown here is derived from an EMBL/GenBank/DDBJ whole genome shotgun (WGS) entry which is preliminary data.</text>
</comment>
<dbReference type="Proteomes" id="UP000663864">
    <property type="component" value="Unassembled WGS sequence"/>
</dbReference>
<dbReference type="Proteomes" id="UP000663836">
    <property type="component" value="Unassembled WGS sequence"/>
</dbReference>
<gene>
    <name evidence="3" type="ORF">JBS370_LOCUS29531</name>
    <name evidence="2" type="ORF">ZHD862_LOCUS35130</name>
</gene>
<dbReference type="AlphaFoldDB" id="A0A815PEK5"/>
<feature type="compositionally biased region" description="Acidic residues" evidence="1">
    <location>
        <begin position="26"/>
        <end position="38"/>
    </location>
</feature>
<evidence type="ECO:0000313" key="2">
    <source>
        <dbReference type="EMBL" id="CAF1447860.1"/>
    </source>
</evidence>
<protein>
    <submittedName>
        <fullName evidence="2">Uncharacterized protein</fullName>
    </submittedName>
</protein>
<evidence type="ECO:0000256" key="1">
    <source>
        <dbReference type="SAM" id="MobiDB-lite"/>
    </source>
</evidence>
<evidence type="ECO:0000313" key="3">
    <source>
        <dbReference type="EMBL" id="CAF4059898.1"/>
    </source>
</evidence>
<feature type="compositionally biased region" description="Basic residues" evidence="1">
    <location>
        <begin position="12"/>
        <end position="21"/>
    </location>
</feature>
<sequence>MSDRNTEYILIRNRKPKKSRQHYYDEDANYDDDEDDDDDSQIYARLVPRKPRKEQRIKYISNDENDFDYRRQISDSKIRTRKKTNGNQIILNEGDIIKVIRNSRTPSPLPIERGRLKSRPRVSQSVFYETSSGHLISRPFKKNTSPTKKTQVVYADDEPTRVIKKVIIDPRTGDRETIYKKDKPKKQRKYYMPQHPNEILFDSDDDDDDDDYEQYPKQYVKLSKHRNVSTEVLPRRESSPKYIMIKKKVDSEPAYTLTSKMPSIKTNRRVVYEIPTKKSLANYVYSSNGKYYK</sequence>
<organism evidence="2 4">
    <name type="scientific">Rotaria sordida</name>
    <dbReference type="NCBI Taxonomy" id="392033"/>
    <lineage>
        <taxon>Eukaryota</taxon>
        <taxon>Metazoa</taxon>
        <taxon>Spiralia</taxon>
        <taxon>Gnathifera</taxon>
        <taxon>Rotifera</taxon>
        <taxon>Eurotatoria</taxon>
        <taxon>Bdelloidea</taxon>
        <taxon>Philodinida</taxon>
        <taxon>Philodinidae</taxon>
        <taxon>Rotaria</taxon>
    </lineage>
</organism>
<proteinExistence type="predicted"/>
<feature type="region of interest" description="Disordered" evidence="1">
    <location>
        <begin position="1"/>
        <end position="38"/>
    </location>
</feature>
<accession>A0A815PEK5</accession>
<name>A0A815PEK5_9BILA</name>
<evidence type="ECO:0000313" key="4">
    <source>
        <dbReference type="Proteomes" id="UP000663864"/>
    </source>
</evidence>
<reference evidence="2" key="1">
    <citation type="submission" date="2021-02" db="EMBL/GenBank/DDBJ databases">
        <authorList>
            <person name="Nowell W R."/>
        </authorList>
    </citation>
    <scope>NUCLEOTIDE SEQUENCE</scope>
</reference>